<keyword evidence="3 7" id="KW-0479">Metal-binding</keyword>
<evidence type="ECO:0000256" key="1">
    <source>
        <dbReference type="ARBA" id="ARBA00010617"/>
    </source>
</evidence>
<accession>A0A1G7AN99</accession>
<keyword evidence="6 7" id="KW-0503">Monooxygenase</keyword>
<evidence type="ECO:0000313" key="8">
    <source>
        <dbReference type="EMBL" id="SDE16243.1"/>
    </source>
</evidence>
<evidence type="ECO:0000256" key="6">
    <source>
        <dbReference type="ARBA" id="ARBA00023033"/>
    </source>
</evidence>
<evidence type="ECO:0000313" key="9">
    <source>
        <dbReference type="Proteomes" id="UP000182100"/>
    </source>
</evidence>
<dbReference type="InterPro" id="IPR017972">
    <property type="entry name" value="Cyt_P450_CS"/>
</dbReference>
<protein>
    <submittedName>
        <fullName evidence="8">Cytochrome P450</fullName>
    </submittedName>
</protein>
<dbReference type="GO" id="GO:0020037">
    <property type="term" value="F:heme binding"/>
    <property type="evidence" value="ECO:0007669"/>
    <property type="project" value="InterPro"/>
</dbReference>
<dbReference type="InterPro" id="IPR001128">
    <property type="entry name" value="Cyt_P450"/>
</dbReference>
<dbReference type="RefSeq" id="WP_055573195.1">
    <property type="nucleotide sequence ID" value="NZ_FMZK01000019.1"/>
</dbReference>
<dbReference type="SUPFAM" id="SSF48264">
    <property type="entry name" value="Cytochrome P450"/>
    <property type="match status" value="1"/>
</dbReference>
<dbReference type="GO" id="GO:0004497">
    <property type="term" value="F:monooxygenase activity"/>
    <property type="evidence" value="ECO:0007669"/>
    <property type="project" value="UniProtKB-KW"/>
</dbReference>
<evidence type="ECO:0000256" key="4">
    <source>
        <dbReference type="ARBA" id="ARBA00023002"/>
    </source>
</evidence>
<organism evidence="8 9">
    <name type="scientific">Streptomyces prasinopilosus</name>
    <dbReference type="NCBI Taxonomy" id="67344"/>
    <lineage>
        <taxon>Bacteria</taxon>
        <taxon>Bacillati</taxon>
        <taxon>Actinomycetota</taxon>
        <taxon>Actinomycetes</taxon>
        <taxon>Kitasatosporales</taxon>
        <taxon>Streptomycetaceae</taxon>
        <taxon>Streptomyces</taxon>
    </lineage>
</organism>
<proteinExistence type="inferred from homology"/>
<dbReference type="PRINTS" id="PR00359">
    <property type="entry name" value="BP450"/>
</dbReference>
<dbReference type="EMBL" id="FMZK01000019">
    <property type="protein sequence ID" value="SDE16243.1"/>
    <property type="molecule type" value="Genomic_DNA"/>
</dbReference>
<gene>
    <name evidence="8" type="ORF">SAMN05216505_11919</name>
</gene>
<dbReference type="CDD" id="cd11032">
    <property type="entry name" value="P450_EryK-like"/>
    <property type="match status" value="1"/>
</dbReference>
<evidence type="ECO:0000256" key="2">
    <source>
        <dbReference type="ARBA" id="ARBA00022617"/>
    </source>
</evidence>
<reference evidence="9" key="1">
    <citation type="submission" date="2016-10" db="EMBL/GenBank/DDBJ databases">
        <authorList>
            <person name="Varghese N."/>
            <person name="Submissions S."/>
        </authorList>
    </citation>
    <scope>NUCLEOTIDE SEQUENCE [LARGE SCALE GENOMIC DNA]</scope>
    <source>
        <strain evidence="9">CGMCC 4.3504</strain>
    </source>
</reference>
<keyword evidence="9" id="KW-1185">Reference proteome</keyword>
<dbReference type="GO" id="GO:0016705">
    <property type="term" value="F:oxidoreductase activity, acting on paired donors, with incorporation or reduction of molecular oxygen"/>
    <property type="evidence" value="ECO:0007669"/>
    <property type="project" value="InterPro"/>
</dbReference>
<dbReference type="PANTHER" id="PTHR46696:SF3">
    <property type="entry name" value="PULCHERRIMINIC ACID SYNTHASE"/>
    <property type="match status" value="1"/>
</dbReference>
<name>A0A1G7AN99_9ACTN</name>
<dbReference type="AlphaFoldDB" id="A0A1G7AN99"/>
<keyword evidence="4 7" id="KW-0560">Oxidoreductase</keyword>
<dbReference type="InterPro" id="IPR036396">
    <property type="entry name" value="Cyt_P450_sf"/>
</dbReference>
<dbReference type="STRING" id="67344.SAMN05216505_11919"/>
<dbReference type="PANTHER" id="PTHR46696">
    <property type="entry name" value="P450, PUTATIVE (EUROFUNG)-RELATED"/>
    <property type="match status" value="1"/>
</dbReference>
<dbReference type="Gene3D" id="1.10.630.10">
    <property type="entry name" value="Cytochrome P450"/>
    <property type="match status" value="1"/>
</dbReference>
<keyword evidence="2 7" id="KW-0349">Heme</keyword>
<comment type="similarity">
    <text evidence="1 7">Belongs to the cytochrome P450 family.</text>
</comment>
<dbReference type="InterPro" id="IPR002397">
    <property type="entry name" value="Cyt_P450_B"/>
</dbReference>
<sequence>MTMRSSTDPAPPGPYDELFAWSAHMRATEPVFYDDSLGVWHVFGYADAKRAITEYETFSSEFTTPEEEMSIFSTGNIALMDPPQHRKFRNLVAKAFTPRSVAGLEPRLTRLCAELLDKVPTGRPVDFIEDFASLLTTQVMAELLGIEQRHRHKLREWSDALLSQNRTGMELEPALLAEIARTTEEMDGFLRTELVRRREHPGDDLISGLVRAEVDGERLGDDEVVGIVTIFLVGGHITTTSVLASAAQCLHEHPDALAELRADRSLVPTAVEEIIRYRPPFSRVVRRCTKETRLGDRTVPAGSVVVVWLASGNFDEAVFADAERFVITRTPNPHLGFGNGVHFCLGAPLARLEVRIALNALLDRFERVTLRESAAPPDAYDPFGGILALRKLDVVFEEALPGRAE</sequence>
<dbReference type="Pfam" id="PF00067">
    <property type="entry name" value="p450"/>
    <property type="match status" value="1"/>
</dbReference>
<evidence type="ECO:0000256" key="7">
    <source>
        <dbReference type="RuleBase" id="RU000461"/>
    </source>
</evidence>
<dbReference type="GO" id="GO:0005506">
    <property type="term" value="F:iron ion binding"/>
    <property type="evidence" value="ECO:0007669"/>
    <property type="project" value="InterPro"/>
</dbReference>
<evidence type="ECO:0000256" key="3">
    <source>
        <dbReference type="ARBA" id="ARBA00022723"/>
    </source>
</evidence>
<dbReference type="Proteomes" id="UP000182100">
    <property type="component" value="Unassembled WGS sequence"/>
</dbReference>
<dbReference type="PROSITE" id="PS00086">
    <property type="entry name" value="CYTOCHROME_P450"/>
    <property type="match status" value="1"/>
</dbReference>
<keyword evidence="5 7" id="KW-0408">Iron</keyword>
<dbReference type="FunFam" id="1.10.630.10:FF:000018">
    <property type="entry name" value="Cytochrome P450 monooxygenase"/>
    <property type="match status" value="1"/>
</dbReference>
<evidence type="ECO:0000256" key="5">
    <source>
        <dbReference type="ARBA" id="ARBA00023004"/>
    </source>
</evidence>